<gene>
    <name evidence="3" type="ORF">YA0853_23915</name>
</gene>
<feature type="domain" description="FecR N-terminal" evidence="2">
    <location>
        <begin position="12"/>
        <end position="53"/>
    </location>
</feature>
<name>A0A8I1E7W6_9PSED</name>
<dbReference type="Gene3D" id="2.60.120.1440">
    <property type="match status" value="1"/>
</dbReference>
<dbReference type="PANTHER" id="PTHR30273:SF2">
    <property type="entry name" value="PROTEIN FECR"/>
    <property type="match status" value="1"/>
</dbReference>
<comment type="caution">
    <text evidence="3">The sequence shown here is derived from an EMBL/GenBank/DDBJ whole genome shotgun (WGS) entry which is preliminary data.</text>
</comment>
<accession>A0A8I1E7W6</accession>
<dbReference type="InterPro" id="IPR012373">
    <property type="entry name" value="Ferrdict_sens_TM"/>
</dbReference>
<dbReference type="AlphaFoldDB" id="A0A8I1E7W6"/>
<dbReference type="RefSeq" id="WP_198712521.1">
    <property type="nucleotide sequence ID" value="NZ_JAEILH010000040.1"/>
</dbReference>
<protein>
    <submittedName>
        <fullName evidence="3">DUF4880 domain-containing protein</fullName>
    </submittedName>
</protein>
<dbReference type="Pfam" id="PF16220">
    <property type="entry name" value="DUF4880"/>
    <property type="match status" value="1"/>
</dbReference>
<dbReference type="GO" id="GO:0016989">
    <property type="term" value="F:sigma factor antagonist activity"/>
    <property type="evidence" value="ECO:0007669"/>
    <property type="project" value="TreeGrafter"/>
</dbReference>
<evidence type="ECO:0000313" key="4">
    <source>
        <dbReference type="Proteomes" id="UP000645865"/>
    </source>
</evidence>
<evidence type="ECO:0000259" key="2">
    <source>
        <dbReference type="Pfam" id="PF16220"/>
    </source>
</evidence>
<dbReference type="PANTHER" id="PTHR30273">
    <property type="entry name" value="PERIPLASMIC SIGNAL SENSOR AND SIGMA FACTOR ACTIVATOR FECR-RELATED"/>
    <property type="match status" value="1"/>
</dbReference>
<sequence>MSKTIAPDPAAQQAIEWMVHQQSGEMTDAQRAAFERWRAEDIRHDLACRRIEQALGSMPQIAAEPSLRNTLNKNGSRRQFLQNTLAIAAVASTSGWLYDRQTPLSGWFADLHTGTSERRTTRLADSSIITLNARSSIDVNVNVTQRHIQLIKGQIYIDAPSAQMPLRITTRDGQVNLNSGIFTVSVRSEGTRITALSQPAQINAHRSTGKLLQRGQGALINDEQIAIHPIVINAESAWLDGLIEVNDQPLEQLVEALRDYRTGIIRLSPDAAKLKVSGIFPLDNTDYALDALMQTLPVVVSRTTGYWISISKA</sequence>
<dbReference type="Pfam" id="PF04773">
    <property type="entry name" value="FecR"/>
    <property type="match status" value="1"/>
</dbReference>
<reference evidence="3" key="1">
    <citation type="submission" date="2020-12" db="EMBL/GenBank/DDBJ databases">
        <title>Comparative genomic insights into the epidemiology and virulence of plant pathogenic Pseudomonads from Turkey.</title>
        <authorList>
            <person name="Dillon M."/>
            <person name="Ruiz-Bedoya T."/>
            <person name="Bendalovic-Torma C."/>
            <person name="Guttman K.M."/>
            <person name="Kwak H."/>
            <person name="Middleton M.A."/>
            <person name="Wang P.W."/>
            <person name="Horuz S."/>
            <person name="Aysan Y."/>
            <person name="Guttman D.S."/>
        </authorList>
    </citation>
    <scope>NUCLEOTIDE SEQUENCE</scope>
    <source>
        <strain evidence="3">S5_IA_3a</strain>
    </source>
</reference>
<dbReference type="PIRSF" id="PIRSF018266">
    <property type="entry name" value="FecR"/>
    <property type="match status" value="1"/>
</dbReference>
<dbReference type="Proteomes" id="UP000645865">
    <property type="component" value="Unassembled WGS sequence"/>
</dbReference>
<dbReference type="InterPro" id="IPR032623">
    <property type="entry name" value="FecR_N"/>
</dbReference>
<dbReference type="InterPro" id="IPR006860">
    <property type="entry name" value="FecR"/>
</dbReference>
<evidence type="ECO:0000313" key="3">
    <source>
        <dbReference type="EMBL" id="MBI6626682.1"/>
    </source>
</evidence>
<proteinExistence type="predicted"/>
<feature type="domain" description="FecR protein" evidence="1">
    <location>
        <begin position="110"/>
        <end position="194"/>
    </location>
</feature>
<evidence type="ECO:0000259" key="1">
    <source>
        <dbReference type="Pfam" id="PF04773"/>
    </source>
</evidence>
<organism evidence="3 4">
    <name type="scientific">Pseudomonas rhodesiae</name>
    <dbReference type="NCBI Taxonomy" id="76760"/>
    <lineage>
        <taxon>Bacteria</taxon>
        <taxon>Pseudomonadati</taxon>
        <taxon>Pseudomonadota</taxon>
        <taxon>Gammaproteobacteria</taxon>
        <taxon>Pseudomonadales</taxon>
        <taxon>Pseudomonadaceae</taxon>
        <taxon>Pseudomonas</taxon>
    </lineage>
</organism>
<dbReference type="EMBL" id="JAEILH010000040">
    <property type="protein sequence ID" value="MBI6626682.1"/>
    <property type="molecule type" value="Genomic_DNA"/>
</dbReference>